<dbReference type="GO" id="GO:0006508">
    <property type="term" value="P:proteolysis"/>
    <property type="evidence" value="ECO:0007669"/>
    <property type="project" value="UniProtKB-UniRule"/>
</dbReference>
<dbReference type="KEGG" id="apb:SAR116_0100"/>
<dbReference type="InterPro" id="IPR035414">
    <property type="entry name" value="Peptidase_M1_pepN_Ig-like"/>
</dbReference>
<comment type="cofactor">
    <cofactor evidence="2">
        <name>Zn(2+)</name>
        <dbReference type="ChEBI" id="CHEBI:29105"/>
    </cofactor>
</comment>
<evidence type="ECO:0000256" key="10">
    <source>
        <dbReference type="ARBA" id="ARBA00022833"/>
    </source>
</evidence>
<feature type="domain" description="Peptidase M1 alanyl aminopeptidase Ig-like fold" evidence="14">
    <location>
        <begin position="443"/>
        <end position="549"/>
    </location>
</feature>
<dbReference type="Gene3D" id="1.25.50.10">
    <property type="entry name" value="Peptidase M1, alanyl aminopeptidase, C-terminal domain"/>
    <property type="match status" value="1"/>
</dbReference>
<keyword evidence="6 17" id="KW-0031">Aminopeptidase</keyword>
<evidence type="ECO:0000256" key="2">
    <source>
        <dbReference type="ARBA" id="ARBA00001947"/>
    </source>
</evidence>
<evidence type="ECO:0000256" key="12">
    <source>
        <dbReference type="NCBIfam" id="TIGR02414"/>
    </source>
</evidence>
<dbReference type="SUPFAM" id="SSF63737">
    <property type="entry name" value="Leukotriene A4 hydrolase N-terminal domain"/>
    <property type="match status" value="1"/>
</dbReference>
<reference evidence="17 18" key="1">
    <citation type="journal article" date="2010" name="J. Bacteriol.">
        <title>Complete genome sequence of "Candidatus Puniceispirillum marinum" IMCC1322, a representative of the SAR116 clade in the Alphaproteobacteria.</title>
        <authorList>
            <person name="Oh H.M."/>
            <person name="Kwon K.K."/>
            <person name="Kang I."/>
            <person name="Kang S.G."/>
            <person name="Lee J.H."/>
            <person name="Kim S.J."/>
            <person name="Cho J.C."/>
        </authorList>
    </citation>
    <scope>NUCLEOTIDE SEQUENCE [LARGE SCALE GENOMIC DNA]</scope>
    <source>
        <strain evidence="17 18">IMCC1322</strain>
    </source>
</reference>
<evidence type="ECO:0000256" key="6">
    <source>
        <dbReference type="ARBA" id="ARBA00022438"/>
    </source>
</evidence>
<dbReference type="Gene3D" id="2.60.40.1730">
    <property type="entry name" value="tricorn interacting facor f3 domain"/>
    <property type="match status" value="1"/>
</dbReference>
<dbReference type="Proteomes" id="UP000007460">
    <property type="component" value="Chromosome"/>
</dbReference>
<accession>D5BNS6</accession>
<dbReference type="CDD" id="cd09600">
    <property type="entry name" value="M1_APN"/>
    <property type="match status" value="1"/>
</dbReference>
<keyword evidence="10" id="KW-0862">Zinc</keyword>
<dbReference type="SUPFAM" id="SSF55486">
    <property type="entry name" value="Metalloproteases ('zincins'), catalytic domain"/>
    <property type="match status" value="1"/>
</dbReference>
<evidence type="ECO:0000259" key="16">
    <source>
        <dbReference type="Pfam" id="PF17900"/>
    </source>
</evidence>
<dbReference type="Pfam" id="PF17900">
    <property type="entry name" value="Peptidase_M1_N"/>
    <property type="match status" value="1"/>
</dbReference>
<dbReference type="InterPro" id="IPR037144">
    <property type="entry name" value="Peptidase_M1_pepN_C_sf"/>
</dbReference>
<feature type="domain" description="Aminopeptidase N-like N-terminal" evidence="16">
    <location>
        <begin position="115"/>
        <end position="185"/>
    </location>
</feature>
<dbReference type="InterPro" id="IPR045357">
    <property type="entry name" value="Aminopeptidase_N-like_N"/>
</dbReference>
<dbReference type="Gene3D" id="2.60.40.1840">
    <property type="match status" value="1"/>
</dbReference>
<dbReference type="InterPro" id="IPR014782">
    <property type="entry name" value="Peptidase_M1_dom"/>
</dbReference>
<dbReference type="NCBIfam" id="TIGR02414">
    <property type="entry name" value="pepN_proteo"/>
    <property type="match status" value="1"/>
</dbReference>
<dbReference type="PANTHER" id="PTHR46322">
    <property type="entry name" value="PUROMYCIN-SENSITIVE AMINOPEPTIDASE"/>
    <property type="match status" value="1"/>
</dbReference>
<dbReference type="Pfam" id="PF01433">
    <property type="entry name" value="Peptidase_M1"/>
    <property type="match status" value="1"/>
</dbReference>
<dbReference type="Pfam" id="PF11940">
    <property type="entry name" value="DUF3458"/>
    <property type="match status" value="1"/>
</dbReference>
<dbReference type="GO" id="GO:0016285">
    <property type="term" value="F:alanyl aminopeptidase activity"/>
    <property type="evidence" value="ECO:0007669"/>
    <property type="project" value="UniProtKB-EC"/>
</dbReference>
<evidence type="ECO:0000313" key="18">
    <source>
        <dbReference type="Proteomes" id="UP000007460"/>
    </source>
</evidence>
<dbReference type="FunFam" id="3.30.2010.30:FF:000002">
    <property type="entry name" value="Putative aminopeptidase N"/>
    <property type="match status" value="1"/>
</dbReference>
<dbReference type="GO" id="GO:0008237">
    <property type="term" value="F:metallopeptidase activity"/>
    <property type="evidence" value="ECO:0007669"/>
    <property type="project" value="UniProtKB-UniRule"/>
</dbReference>
<dbReference type="InterPro" id="IPR038438">
    <property type="entry name" value="PepN_Ig-like_sf"/>
</dbReference>
<evidence type="ECO:0000256" key="5">
    <source>
        <dbReference type="ARBA" id="ARBA00015611"/>
    </source>
</evidence>
<dbReference type="InterPro" id="IPR027268">
    <property type="entry name" value="Peptidase_M4/M1_CTD_sf"/>
</dbReference>
<evidence type="ECO:0000256" key="8">
    <source>
        <dbReference type="ARBA" id="ARBA00022723"/>
    </source>
</evidence>
<dbReference type="OrthoDB" id="100605at2"/>
<dbReference type="InterPro" id="IPR042097">
    <property type="entry name" value="Aminopeptidase_N-like_N_sf"/>
</dbReference>
<dbReference type="InterPro" id="IPR012779">
    <property type="entry name" value="Peptidase_M1_pepN"/>
</dbReference>
<dbReference type="EMBL" id="CP001751">
    <property type="protein sequence ID" value="ADE38343.1"/>
    <property type="molecule type" value="Genomic_DNA"/>
</dbReference>
<keyword evidence="9 17" id="KW-0378">Hydrolase</keyword>
<keyword evidence="8" id="KW-0479">Metal-binding</keyword>
<organism evidence="17 18">
    <name type="scientific">Puniceispirillum marinum (strain IMCC1322)</name>
    <dbReference type="NCBI Taxonomy" id="488538"/>
    <lineage>
        <taxon>Bacteria</taxon>
        <taxon>Pseudomonadati</taxon>
        <taxon>Pseudomonadota</taxon>
        <taxon>Alphaproteobacteria</taxon>
        <taxon>Candidatus Puniceispirillales</taxon>
        <taxon>Candidatus Puniceispirillaceae</taxon>
        <taxon>Candidatus Puniceispirillum</taxon>
    </lineage>
</organism>
<dbReference type="STRING" id="488538.SAR116_0100"/>
<evidence type="ECO:0000256" key="11">
    <source>
        <dbReference type="ARBA" id="ARBA00023049"/>
    </source>
</evidence>
<evidence type="ECO:0000256" key="4">
    <source>
        <dbReference type="ARBA" id="ARBA00012564"/>
    </source>
</evidence>
<dbReference type="EC" id="3.4.11.2" evidence="4 12"/>
<keyword evidence="7" id="KW-0645">Protease</keyword>
<dbReference type="Pfam" id="PF17432">
    <property type="entry name" value="DUF3458_C"/>
    <property type="match status" value="1"/>
</dbReference>
<dbReference type="MEROPS" id="M01.005"/>
<name>D5BNS6_PUNMI</name>
<evidence type="ECO:0000256" key="1">
    <source>
        <dbReference type="ARBA" id="ARBA00000098"/>
    </source>
</evidence>
<dbReference type="Gene3D" id="3.30.2010.30">
    <property type="match status" value="1"/>
</dbReference>
<dbReference type="Gene3D" id="1.10.390.10">
    <property type="entry name" value="Neutral Protease Domain 2"/>
    <property type="match status" value="1"/>
</dbReference>
<dbReference type="PANTHER" id="PTHR46322:SF1">
    <property type="entry name" value="PUROMYCIN-SENSITIVE AMINOPEPTIDASE"/>
    <property type="match status" value="1"/>
</dbReference>
<dbReference type="eggNOG" id="COG0308">
    <property type="taxonomic scope" value="Bacteria"/>
</dbReference>
<comment type="catalytic activity">
    <reaction evidence="1">
        <text>Release of an N-terminal amino acid, Xaa-|-Yaa- from a peptide, amide or arylamide. Xaa is preferably Ala, but may be most amino acids including Pro (slow action). When a terminal hydrophobic residue is followed by a prolyl residue, the two may be released as an intact Xaa-Pro dipeptide.</text>
        <dbReference type="EC" id="3.4.11.2"/>
    </reaction>
</comment>
<protein>
    <recommendedName>
        <fullName evidence="5 12">Aminopeptidase N</fullName>
        <ecNumber evidence="4 12">3.4.11.2</ecNumber>
    </recommendedName>
</protein>
<sequence length="871" mass="95147">MLKHRSGYMPPAYLVIAAHLDISIFDDQTLVTTRLELTKNPDAGTGANEMRLNGRDLELKRLSIDNIEIAKDDWPLDDAGIHLTNLPESCVVESLSVCHPETNTALEGLYLSGGMYCTQCEPEGFRRIGFYPDRPDVMTIFTVRIEADIAYPQLLSNGNLVETGAASEGRHFAVWHDPHPKPSYLFACVVGDLECAEDNFITASGRDVALHIYVEKGNVGLTGHAMDSLKRSMKWDEDRFGLEYDLDLFQIVAVSHFNMGAMENKGLNIFNSKFVLADTNTATDTDLHRVESIVAHEYFHNWTGNRVTCRDWFQLTLKEGLTVYRDQCFSADTHDEGVQRADDVSLLRAAQFPEDRSPTAHPIRPESYREINNFYTATVYEKGAEVIRMMAAFLGRDGFRKGMDLYFKRHDGSAVTCDDFVAALADSNDIDLSGFARWYEQAGTPHLSVKRVAGGKATITLDFEQTLPETAAKTPRNAVPIPVRLGFLDAAGHPVATSLTPDGVSADEHVVLMQTATHRQSFHAASGGGDVALTPSLLRNFSAPVVLADDLSTAERLHLMAHDTDRFNRWDAAQTLAADAIVAAATGGNSLDADAAALSGAYRNILGEADLLDAFKASMFALPGVSVLESRLKPADPVALYHARMRLQAALGDGLADIIATYLKDDARHALQASDGGRALLNALLMLGVAASSAQAEDIAAAQVLDANMTLSQGAVMALNNSTSTARDVGLSAFHDRWLDNPLVMEKWFQMESMSVVGGTVARLKTLMQHPSFDPNNPNKLRAVLGAFMSGNPVHFYAEDGSGFAFIADCLIDIDSRNPQISARMVLPLTRMSAYDDRRKAQMMAALRQIDNAKPSNDLAEIVEKTLAANS</sequence>
<dbReference type="RefSeq" id="WP_013044973.1">
    <property type="nucleotide sequence ID" value="NC_014010.1"/>
</dbReference>
<evidence type="ECO:0000256" key="3">
    <source>
        <dbReference type="ARBA" id="ARBA00010136"/>
    </source>
</evidence>
<keyword evidence="18" id="KW-1185">Reference proteome</keyword>
<evidence type="ECO:0000256" key="7">
    <source>
        <dbReference type="ARBA" id="ARBA00022670"/>
    </source>
</evidence>
<comment type="similarity">
    <text evidence="3">Belongs to the peptidase M1 family.</text>
</comment>
<dbReference type="AlphaFoldDB" id="D5BNS6"/>
<dbReference type="InterPro" id="IPR024601">
    <property type="entry name" value="Peptidase_M1_pepN_C"/>
</dbReference>
<evidence type="ECO:0000259" key="13">
    <source>
        <dbReference type="Pfam" id="PF01433"/>
    </source>
</evidence>
<dbReference type="HOGENOM" id="CLU_007993_2_0_5"/>
<evidence type="ECO:0000259" key="14">
    <source>
        <dbReference type="Pfam" id="PF11940"/>
    </source>
</evidence>
<evidence type="ECO:0000313" key="17">
    <source>
        <dbReference type="EMBL" id="ADE38343.1"/>
    </source>
</evidence>
<feature type="domain" description="Peptidase M1 alanyl aminopeptidase C-terminal" evidence="15">
    <location>
        <begin position="554"/>
        <end position="868"/>
    </location>
</feature>
<evidence type="ECO:0000256" key="9">
    <source>
        <dbReference type="ARBA" id="ARBA00022801"/>
    </source>
</evidence>
<feature type="domain" description="Peptidase M1 membrane alanine aminopeptidase" evidence="13">
    <location>
        <begin position="225"/>
        <end position="436"/>
    </location>
</feature>
<dbReference type="PRINTS" id="PR00756">
    <property type="entry name" value="ALADIPTASE"/>
</dbReference>
<keyword evidence="11" id="KW-0482">Metalloprotease</keyword>
<evidence type="ECO:0000259" key="15">
    <source>
        <dbReference type="Pfam" id="PF17432"/>
    </source>
</evidence>
<proteinExistence type="inferred from homology"/>
<dbReference type="GO" id="GO:0008270">
    <property type="term" value="F:zinc ion binding"/>
    <property type="evidence" value="ECO:0007669"/>
    <property type="project" value="InterPro"/>
</dbReference>
<dbReference type="InterPro" id="IPR001930">
    <property type="entry name" value="Peptidase_M1"/>
</dbReference>
<gene>
    <name evidence="17" type="ordered locus">SAR116_0100</name>
</gene>